<dbReference type="InterPro" id="IPR015168">
    <property type="entry name" value="SsuA/THI5"/>
</dbReference>
<keyword evidence="3 4" id="KW-0732">Signal</keyword>
<evidence type="ECO:0000259" key="5">
    <source>
        <dbReference type="Pfam" id="PF09084"/>
    </source>
</evidence>
<dbReference type="PROSITE" id="PS51257">
    <property type="entry name" value="PROKAR_LIPOPROTEIN"/>
    <property type="match status" value="1"/>
</dbReference>
<gene>
    <name evidence="6" type="ORF">EAS64_35230</name>
</gene>
<feature type="chain" id="PRO_5039122087" evidence="4">
    <location>
        <begin position="22"/>
        <end position="326"/>
    </location>
</feature>
<feature type="domain" description="SsuA/THI5-like" evidence="5">
    <location>
        <begin position="49"/>
        <end position="257"/>
    </location>
</feature>
<dbReference type="Pfam" id="PF09084">
    <property type="entry name" value="NMT1"/>
    <property type="match status" value="1"/>
</dbReference>
<comment type="subcellular location">
    <subcellularLocation>
        <location evidence="1">Periplasm</location>
    </subcellularLocation>
</comment>
<dbReference type="GO" id="GO:0042597">
    <property type="term" value="C:periplasmic space"/>
    <property type="evidence" value="ECO:0007669"/>
    <property type="project" value="UniProtKB-SubCell"/>
</dbReference>
<dbReference type="OrthoDB" id="8892982at2"/>
<protein>
    <submittedName>
        <fullName evidence="6">ABC transporter substrate-binding protein</fullName>
    </submittedName>
</protein>
<comment type="similarity">
    <text evidence="2">Belongs to the bacterial solute-binding protein SsuA/TauA family.</text>
</comment>
<evidence type="ECO:0000313" key="6">
    <source>
        <dbReference type="EMBL" id="TVZ00635.1"/>
    </source>
</evidence>
<accession>A0A6P2BR58</accession>
<dbReference type="Proteomes" id="UP000460272">
    <property type="component" value="Unassembled WGS sequence"/>
</dbReference>
<evidence type="ECO:0000256" key="3">
    <source>
        <dbReference type="ARBA" id="ARBA00022729"/>
    </source>
</evidence>
<reference evidence="6 7" key="1">
    <citation type="submission" date="2018-11" db="EMBL/GenBank/DDBJ databases">
        <title>Trebonia kvetii gen.nov., sp.nov., a novel acidophilic actinobacterium, and proposal of the new actinobacterial family Treboniaceae fam. nov.</title>
        <authorList>
            <person name="Rapoport D."/>
            <person name="Sagova-Mareckova M."/>
            <person name="Sedlacek I."/>
            <person name="Provaznik J."/>
            <person name="Kralova S."/>
            <person name="Pavlinic D."/>
            <person name="Benes V."/>
            <person name="Kopecky J."/>
        </authorList>
    </citation>
    <scope>NUCLEOTIDE SEQUENCE [LARGE SCALE GENOMIC DNA]</scope>
    <source>
        <strain evidence="6 7">15Tr583</strain>
    </source>
</reference>
<evidence type="ECO:0000256" key="1">
    <source>
        <dbReference type="ARBA" id="ARBA00004418"/>
    </source>
</evidence>
<dbReference type="EMBL" id="RPFW01000008">
    <property type="protein sequence ID" value="TVZ00635.1"/>
    <property type="molecule type" value="Genomic_DNA"/>
</dbReference>
<evidence type="ECO:0000256" key="2">
    <source>
        <dbReference type="ARBA" id="ARBA00010742"/>
    </source>
</evidence>
<dbReference type="PANTHER" id="PTHR30024:SF47">
    <property type="entry name" value="TAURINE-BINDING PERIPLASMIC PROTEIN"/>
    <property type="match status" value="1"/>
</dbReference>
<dbReference type="PANTHER" id="PTHR30024">
    <property type="entry name" value="ALIPHATIC SULFONATES-BINDING PROTEIN-RELATED"/>
    <property type="match status" value="1"/>
</dbReference>
<evidence type="ECO:0000313" key="7">
    <source>
        <dbReference type="Proteomes" id="UP000460272"/>
    </source>
</evidence>
<comment type="caution">
    <text evidence="6">The sequence shown here is derived from an EMBL/GenBank/DDBJ whole genome shotgun (WGS) entry which is preliminary data.</text>
</comment>
<dbReference type="Gene3D" id="3.40.190.10">
    <property type="entry name" value="Periplasmic binding protein-like II"/>
    <property type="match status" value="2"/>
</dbReference>
<sequence length="326" mass="34502">MRIQNACRASIVAAASLVTLAGCSASSGGASGGSLEKTDIVVDAFPAIDSAGLFIAEQRGLFKAQGLNVTIKLAATSQTAIDGQLKGQFDITSADYVTYVDNVLLDKAPLRIIAESSFLQPNVLTLLAKPGSKVQSVRQLKNKTVSVNAPNDIGTLLVDSLLTDNGVPLSLVKFNNNVDFPHVPQNLLTGKVDAAFAPEPFVSLFSMNVGTQELADLDQGGTTDFPIQGVAVTQKWAQDNPHSLAAFERAYAQGQEIADTERTAVESALKKFLGMRPLAAALVSLPSFPVGVNPVRLQRLVDAMVRFGLLKQKYSGFKIKSIIDGG</sequence>
<feature type="signal peptide" evidence="4">
    <location>
        <begin position="1"/>
        <end position="21"/>
    </location>
</feature>
<dbReference type="SUPFAM" id="SSF53850">
    <property type="entry name" value="Periplasmic binding protein-like II"/>
    <property type="match status" value="1"/>
</dbReference>
<proteinExistence type="inferred from homology"/>
<organism evidence="6 7">
    <name type="scientific">Trebonia kvetii</name>
    <dbReference type="NCBI Taxonomy" id="2480626"/>
    <lineage>
        <taxon>Bacteria</taxon>
        <taxon>Bacillati</taxon>
        <taxon>Actinomycetota</taxon>
        <taxon>Actinomycetes</taxon>
        <taxon>Streptosporangiales</taxon>
        <taxon>Treboniaceae</taxon>
        <taxon>Trebonia</taxon>
    </lineage>
</organism>
<keyword evidence="7" id="KW-1185">Reference proteome</keyword>
<evidence type="ECO:0000256" key="4">
    <source>
        <dbReference type="SAM" id="SignalP"/>
    </source>
</evidence>
<name>A0A6P2BR58_9ACTN</name>
<dbReference type="AlphaFoldDB" id="A0A6P2BR58"/>